<organism evidence="2 3">
    <name type="scientific">Enhydrobacter aerosaccus</name>
    <dbReference type="NCBI Taxonomy" id="225324"/>
    <lineage>
        <taxon>Bacteria</taxon>
        <taxon>Pseudomonadati</taxon>
        <taxon>Pseudomonadota</taxon>
        <taxon>Alphaproteobacteria</taxon>
        <taxon>Hyphomicrobiales</taxon>
        <taxon>Enhydrobacter</taxon>
    </lineage>
</organism>
<sequence>MKEPFETITVDTDRVACDGGGGPLGHPKVYLNLSKEGRVECPYCSRVYVLREGAQPAHAH</sequence>
<gene>
    <name evidence="2" type="ORF">SAMN02745126_02052</name>
</gene>
<accession>A0A1T4N0A6</accession>
<dbReference type="Gene3D" id="2.60.260.40">
    <property type="entry name" value="q5lls5 like domains"/>
    <property type="match status" value="1"/>
</dbReference>
<name>A0A1T4N0A6_9HYPH</name>
<evidence type="ECO:0000259" key="1">
    <source>
        <dbReference type="Pfam" id="PF10276"/>
    </source>
</evidence>
<dbReference type="PANTHER" id="PTHR13156">
    <property type="entry name" value="NADH-UBIQUINONE OXIDOREDUCTASE 13 KD-A SUBUNIT"/>
    <property type="match status" value="1"/>
</dbReference>
<dbReference type="AlphaFoldDB" id="A0A1T4N0A6"/>
<dbReference type="Proteomes" id="UP000190092">
    <property type="component" value="Unassembled WGS sequence"/>
</dbReference>
<dbReference type="InterPro" id="IPR019401">
    <property type="entry name" value="Znf_CHCC"/>
</dbReference>
<keyword evidence="3" id="KW-1185">Reference proteome</keyword>
<evidence type="ECO:0000313" key="3">
    <source>
        <dbReference type="Proteomes" id="UP000190092"/>
    </source>
</evidence>
<dbReference type="STRING" id="225324.SAMN02745126_02052"/>
<reference evidence="3" key="1">
    <citation type="submission" date="2017-02" db="EMBL/GenBank/DDBJ databases">
        <authorList>
            <person name="Varghese N."/>
            <person name="Submissions S."/>
        </authorList>
    </citation>
    <scope>NUCLEOTIDE SEQUENCE [LARGE SCALE GENOMIC DNA]</scope>
    <source>
        <strain evidence="3">ATCC 27094</strain>
    </source>
</reference>
<proteinExistence type="predicted"/>
<dbReference type="RefSeq" id="WP_231714781.1">
    <property type="nucleotide sequence ID" value="NZ_FUWJ01000002.1"/>
</dbReference>
<dbReference type="EMBL" id="FUWJ01000002">
    <property type="protein sequence ID" value="SJZ72713.1"/>
    <property type="molecule type" value="Genomic_DNA"/>
</dbReference>
<dbReference type="Pfam" id="PF10276">
    <property type="entry name" value="zf-CHCC"/>
    <property type="match status" value="1"/>
</dbReference>
<feature type="domain" description="Zinc finger CHCC-type" evidence="1">
    <location>
        <begin position="13"/>
        <end position="48"/>
    </location>
</feature>
<protein>
    <submittedName>
        <fullName evidence="2">Uncharacterized conserved protein, contains Zn-finger domain</fullName>
    </submittedName>
</protein>
<evidence type="ECO:0000313" key="2">
    <source>
        <dbReference type="EMBL" id="SJZ72713.1"/>
    </source>
</evidence>
<dbReference type="PANTHER" id="PTHR13156:SF0">
    <property type="entry name" value="NADH DEHYDROGENASE [UBIQUINONE] IRON-SULFUR PROTEIN 6, MITOCHONDRIAL"/>
    <property type="match status" value="1"/>
</dbReference>